<dbReference type="EMBL" id="WIGM01000342">
    <property type="protein sequence ID" value="KAF6828281.1"/>
    <property type="molecule type" value="Genomic_DNA"/>
</dbReference>
<proteinExistence type="predicted"/>
<protein>
    <submittedName>
        <fullName evidence="1">Uncharacterized protein</fullName>
    </submittedName>
</protein>
<accession>A0A8H6KCM8</accession>
<comment type="caution">
    <text evidence="1">The sequence shown here is derived from an EMBL/GenBank/DDBJ whole genome shotgun (WGS) entry which is preliminary data.</text>
</comment>
<dbReference type="Proteomes" id="UP000639643">
    <property type="component" value="Unassembled WGS sequence"/>
</dbReference>
<gene>
    <name evidence="1" type="ORF">CMUS01_08641</name>
</gene>
<name>A0A8H6KCM8_9PEZI</name>
<evidence type="ECO:0000313" key="1">
    <source>
        <dbReference type="EMBL" id="KAF6828281.1"/>
    </source>
</evidence>
<evidence type="ECO:0000313" key="2">
    <source>
        <dbReference type="Proteomes" id="UP000639643"/>
    </source>
</evidence>
<sequence>MAPAQLNLYPCCSACHLDDRADSDIIPYVRVRLRFTSNTSDAAAALNLDRHQLQTSSPYTDHCDSEASPVALE</sequence>
<dbReference type="AlphaFoldDB" id="A0A8H6KCM8"/>
<reference evidence="1" key="1">
    <citation type="journal article" date="2020" name="Phytopathology">
        <title>Genome Sequence Resources of Colletotrichum truncatum, C. plurivorum, C. musicola, and C. sojae: Four Species Pathogenic to Soybean (Glycine max).</title>
        <authorList>
            <person name="Rogerio F."/>
            <person name="Boufleur T.R."/>
            <person name="Ciampi-Guillardi M."/>
            <person name="Sukno S.A."/>
            <person name="Thon M.R."/>
            <person name="Massola Junior N.S."/>
            <person name="Baroncelli R."/>
        </authorList>
    </citation>
    <scope>NUCLEOTIDE SEQUENCE</scope>
    <source>
        <strain evidence="1">LFN0074</strain>
    </source>
</reference>
<organism evidence="1 2">
    <name type="scientific">Colletotrichum musicola</name>
    <dbReference type="NCBI Taxonomy" id="2175873"/>
    <lineage>
        <taxon>Eukaryota</taxon>
        <taxon>Fungi</taxon>
        <taxon>Dikarya</taxon>
        <taxon>Ascomycota</taxon>
        <taxon>Pezizomycotina</taxon>
        <taxon>Sordariomycetes</taxon>
        <taxon>Hypocreomycetidae</taxon>
        <taxon>Glomerellales</taxon>
        <taxon>Glomerellaceae</taxon>
        <taxon>Colletotrichum</taxon>
        <taxon>Colletotrichum orchidearum species complex</taxon>
    </lineage>
</organism>
<keyword evidence="2" id="KW-1185">Reference proteome</keyword>